<dbReference type="SUPFAM" id="SSF52980">
    <property type="entry name" value="Restriction endonuclease-like"/>
    <property type="match status" value="1"/>
</dbReference>
<gene>
    <name evidence="2" type="ordered locus">Cyast_2352</name>
</gene>
<evidence type="ECO:0000259" key="1">
    <source>
        <dbReference type="Pfam" id="PF05685"/>
    </source>
</evidence>
<dbReference type="Proteomes" id="UP000010483">
    <property type="component" value="Chromosome"/>
</dbReference>
<dbReference type="eggNOG" id="COG4636">
    <property type="taxonomic scope" value="Bacteria"/>
</dbReference>
<sequence length="67" mass="7480">MITTTTKRLTLAEFLELSETKPASEFVDGKIEQKPMPQGEHSRIQIKLCTAINAVHHGKSALTIFKN</sequence>
<dbReference type="KEGG" id="csn:Cyast_2352"/>
<dbReference type="PATRIC" id="fig|292563.3.peg.2459"/>
<reference evidence="3" key="1">
    <citation type="journal article" date="2013" name="Proc. Natl. Acad. Sci. U.S.A.">
        <title>Improving the coverage of the cyanobacterial phylum using diversity-driven genome sequencing.</title>
        <authorList>
            <person name="Shih P.M."/>
            <person name="Wu D."/>
            <person name="Latifi A."/>
            <person name="Axen S.D."/>
            <person name="Fewer D.P."/>
            <person name="Talla E."/>
            <person name="Calteau A."/>
            <person name="Cai F."/>
            <person name="Tandeau de Marsac N."/>
            <person name="Rippka R."/>
            <person name="Herdman M."/>
            <person name="Sivonen K."/>
            <person name="Coursin T."/>
            <person name="Laurent T."/>
            <person name="Goodwin L."/>
            <person name="Nolan M."/>
            <person name="Davenport K.W."/>
            <person name="Han C.S."/>
            <person name="Rubin E.M."/>
            <person name="Eisen J.A."/>
            <person name="Woyke T."/>
            <person name="Gugger M."/>
            <person name="Kerfeld C.A."/>
        </authorList>
    </citation>
    <scope>NUCLEOTIDE SEQUENCE [LARGE SCALE GENOMIC DNA]</scope>
    <source>
        <strain evidence="3">ATCC 29140 / PCC 7202</strain>
    </source>
</reference>
<dbReference type="BioCyc" id="CSTA292563:G1353-2356-MONOMER"/>
<dbReference type="InterPro" id="IPR011335">
    <property type="entry name" value="Restrct_endonuc-II-like"/>
</dbReference>
<dbReference type="Gene3D" id="3.90.1570.10">
    <property type="entry name" value="tt1808, chain A"/>
    <property type="match status" value="1"/>
</dbReference>
<evidence type="ECO:0000313" key="2">
    <source>
        <dbReference type="EMBL" id="AFZ48300.1"/>
    </source>
</evidence>
<keyword evidence="3" id="KW-1185">Reference proteome</keyword>
<evidence type="ECO:0000313" key="3">
    <source>
        <dbReference type="Proteomes" id="UP000010483"/>
    </source>
</evidence>
<accession>K9YPH7</accession>
<dbReference type="EMBL" id="CP003940">
    <property type="protein sequence ID" value="AFZ48300.1"/>
    <property type="molecule type" value="Genomic_DNA"/>
</dbReference>
<dbReference type="HOGENOM" id="CLU_2805294_0_0_3"/>
<dbReference type="AlphaFoldDB" id="K9YPH7"/>
<feature type="domain" description="Putative restriction endonuclease" evidence="1">
    <location>
        <begin position="12"/>
        <end position="58"/>
    </location>
</feature>
<organism evidence="2 3">
    <name type="scientific">Cyanobacterium stanieri (strain ATCC 29140 / PCC 7202)</name>
    <dbReference type="NCBI Taxonomy" id="292563"/>
    <lineage>
        <taxon>Bacteria</taxon>
        <taxon>Bacillati</taxon>
        <taxon>Cyanobacteriota</taxon>
        <taxon>Cyanophyceae</taxon>
        <taxon>Oscillatoriophycideae</taxon>
        <taxon>Chroococcales</taxon>
        <taxon>Geminocystaceae</taxon>
        <taxon>Cyanobacterium</taxon>
    </lineage>
</organism>
<name>K9YPH7_CYASC</name>
<protein>
    <recommendedName>
        <fullName evidence="1">Putative restriction endonuclease domain-containing protein</fullName>
    </recommendedName>
</protein>
<proteinExistence type="predicted"/>
<dbReference type="InterPro" id="IPR008538">
    <property type="entry name" value="Uma2"/>
</dbReference>
<dbReference type="STRING" id="292563.Cyast_2352"/>
<dbReference type="InterPro" id="IPR012296">
    <property type="entry name" value="Nuclease_put_TT1808"/>
</dbReference>
<dbReference type="Pfam" id="PF05685">
    <property type="entry name" value="Uma2"/>
    <property type="match status" value="1"/>
</dbReference>